<dbReference type="InterPro" id="IPR056179">
    <property type="entry name" value="DHQS_C"/>
</dbReference>
<dbReference type="PANTHER" id="PTHR43622">
    <property type="entry name" value="3-DEHYDROQUINATE SYNTHASE"/>
    <property type="match status" value="1"/>
</dbReference>
<evidence type="ECO:0000313" key="9">
    <source>
        <dbReference type="Proteomes" id="UP001157974"/>
    </source>
</evidence>
<keyword evidence="4" id="KW-0520">NAD</keyword>
<evidence type="ECO:0008006" key="10">
    <source>
        <dbReference type="Google" id="ProtNLM"/>
    </source>
</evidence>
<comment type="cofactor">
    <cofactor evidence="1">
        <name>NAD(+)</name>
        <dbReference type="ChEBI" id="CHEBI:57540"/>
    </cofactor>
</comment>
<feature type="domain" description="3-dehydroquinate synthase C-terminal" evidence="7">
    <location>
        <begin position="237"/>
        <end position="366"/>
    </location>
</feature>
<dbReference type="CDD" id="cd08199">
    <property type="entry name" value="EEVS"/>
    <property type="match status" value="1"/>
</dbReference>
<dbReference type="EMBL" id="JAMWBK010000003">
    <property type="protein sequence ID" value="KAJ8906884.1"/>
    <property type="molecule type" value="Genomic_DNA"/>
</dbReference>
<dbReference type="GO" id="GO:0000166">
    <property type="term" value="F:nucleotide binding"/>
    <property type="evidence" value="ECO:0007669"/>
    <property type="project" value="UniProtKB-KW"/>
</dbReference>
<dbReference type="GO" id="GO:0046872">
    <property type="term" value="F:metal ion binding"/>
    <property type="evidence" value="ECO:0007669"/>
    <property type="project" value="UniProtKB-KW"/>
</dbReference>
<evidence type="ECO:0000313" key="8">
    <source>
        <dbReference type="EMBL" id="KAJ8906884.1"/>
    </source>
</evidence>
<evidence type="ECO:0000259" key="7">
    <source>
        <dbReference type="Pfam" id="PF24621"/>
    </source>
</evidence>
<dbReference type="InterPro" id="IPR050071">
    <property type="entry name" value="Dehydroquinate_synthase"/>
</dbReference>
<organism evidence="8 9">
    <name type="scientific">Rhodosorus marinus</name>
    <dbReference type="NCBI Taxonomy" id="101924"/>
    <lineage>
        <taxon>Eukaryota</taxon>
        <taxon>Rhodophyta</taxon>
        <taxon>Stylonematophyceae</taxon>
        <taxon>Stylonematales</taxon>
        <taxon>Stylonemataceae</taxon>
        <taxon>Rhodosorus</taxon>
    </lineage>
</organism>
<proteinExistence type="predicted"/>
<sequence>MVSGEDFVSPAAAGIDPTDFDKLGERCARAPRNVFIRTVGLKEGCRKEWTNYYELPVEYTVESYQSLFSLDNDTLATRFMPENCPRRRFLVVDDKVDELYGERIRKYFDHFKVEWRIVVIPGEEENKRFALVDKIFEELCDFGLHRREPIVAVGGGVVLDVVGFTASLYRRGVPYIRVPTTLLAIVDASVGVKTGVDYESKSKGPLKNRMGSFYAPCAAFLDKSFIATQDERNIRNGLCEIMKLALVRSEELFSLLEEHGARIIAERFQGSDFVADRVIELAIELMLEELGPNLWEYKLERCVDYGHSFSKILEMVAEPPIMHGEAVNVDGFFCVVLSHGRGLITSEVRDRVKNTMKSMQLPTFHDGCTEDVMWKGLTDAVEHRHGKQRVPLITGVGSYTFANDISMKEIKEALAEFRDLRVDDKTQT</sequence>
<evidence type="ECO:0000259" key="6">
    <source>
        <dbReference type="Pfam" id="PF01761"/>
    </source>
</evidence>
<keyword evidence="3" id="KW-0547">Nucleotide-binding</keyword>
<dbReference type="Pfam" id="PF01761">
    <property type="entry name" value="DHQ_synthase"/>
    <property type="match status" value="1"/>
</dbReference>
<dbReference type="Proteomes" id="UP001157974">
    <property type="component" value="Unassembled WGS sequence"/>
</dbReference>
<dbReference type="InterPro" id="IPR030960">
    <property type="entry name" value="DHQS/DOIS_N"/>
</dbReference>
<evidence type="ECO:0000256" key="3">
    <source>
        <dbReference type="ARBA" id="ARBA00022741"/>
    </source>
</evidence>
<gene>
    <name evidence="8" type="ORF">NDN08_003368</name>
</gene>
<keyword evidence="9" id="KW-1185">Reference proteome</keyword>
<evidence type="ECO:0000256" key="1">
    <source>
        <dbReference type="ARBA" id="ARBA00001911"/>
    </source>
</evidence>
<dbReference type="AlphaFoldDB" id="A0AAV8UWI6"/>
<dbReference type="GO" id="GO:0017000">
    <property type="term" value="P:antibiotic biosynthetic process"/>
    <property type="evidence" value="ECO:0007669"/>
    <property type="project" value="InterPro"/>
</dbReference>
<dbReference type="PANTHER" id="PTHR43622:SF3">
    <property type="entry name" value="2-EPI-5-EPI-VALIOLONE SYNTHASE"/>
    <property type="match status" value="1"/>
</dbReference>
<feature type="domain" description="3-dehydroquinate synthase N-terminal" evidence="6">
    <location>
        <begin position="118"/>
        <end position="235"/>
    </location>
</feature>
<dbReference type="Gene3D" id="1.20.1090.10">
    <property type="entry name" value="Dehydroquinate synthase-like - alpha domain"/>
    <property type="match status" value="1"/>
</dbReference>
<keyword evidence="5" id="KW-0456">Lyase</keyword>
<comment type="caution">
    <text evidence="8">The sequence shown here is derived from an EMBL/GenBank/DDBJ whole genome shotgun (WGS) entry which is preliminary data.</text>
</comment>
<name>A0AAV8UWI6_9RHOD</name>
<protein>
    <recommendedName>
        <fullName evidence="10">3-dehydroquinate synthase domain-containing protein</fullName>
    </recommendedName>
</protein>
<evidence type="ECO:0000256" key="5">
    <source>
        <dbReference type="ARBA" id="ARBA00023239"/>
    </source>
</evidence>
<dbReference type="SUPFAM" id="SSF56796">
    <property type="entry name" value="Dehydroquinate synthase-like"/>
    <property type="match status" value="1"/>
</dbReference>
<dbReference type="GO" id="GO:0003856">
    <property type="term" value="F:3-dehydroquinate synthase activity"/>
    <property type="evidence" value="ECO:0007669"/>
    <property type="project" value="TreeGrafter"/>
</dbReference>
<reference evidence="8 9" key="1">
    <citation type="journal article" date="2023" name="Nat. Commun.">
        <title>Origin of minicircular mitochondrial genomes in red algae.</title>
        <authorList>
            <person name="Lee Y."/>
            <person name="Cho C.H."/>
            <person name="Lee Y.M."/>
            <person name="Park S.I."/>
            <person name="Yang J.H."/>
            <person name="West J.A."/>
            <person name="Bhattacharya D."/>
            <person name="Yoon H.S."/>
        </authorList>
    </citation>
    <scope>NUCLEOTIDE SEQUENCE [LARGE SCALE GENOMIC DNA]</scope>
    <source>
        <strain evidence="8 9">CCMP1338</strain>
        <tissue evidence="8">Whole cell</tissue>
    </source>
</reference>
<evidence type="ECO:0000256" key="4">
    <source>
        <dbReference type="ARBA" id="ARBA00023027"/>
    </source>
</evidence>
<dbReference type="Gene3D" id="3.40.50.1970">
    <property type="match status" value="1"/>
</dbReference>
<evidence type="ECO:0000256" key="2">
    <source>
        <dbReference type="ARBA" id="ARBA00022723"/>
    </source>
</evidence>
<keyword evidence="2" id="KW-0479">Metal-binding</keyword>
<accession>A0AAV8UWI6</accession>
<dbReference type="InterPro" id="IPR035872">
    <property type="entry name" value="EEVS-like"/>
</dbReference>
<dbReference type="Pfam" id="PF24621">
    <property type="entry name" value="DHQS_C"/>
    <property type="match status" value="1"/>
</dbReference>